<comment type="caution">
    <text evidence="3">The sequence shown here is derived from an EMBL/GenBank/DDBJ whole genome shotgun (WGS) entry which is preliminary data.</text>
</comment>
<feature type="signal peptide" evidence="1">
    <location>
        <begin position="1"/>
        <end position="23"/>
    </location>
</feature>
<dbReference type="CDD" id="cd08512">
    <property type="entry name" value="PBP2_NikA_DppA_OppA_like_7"/>
    <property type="match status" value="1"/>
</dbReference>
<dbReference type="GO" id="GO:0015833">
    <property type="term" value="P:peptide transport"/>
    <property type="evidence" value="ECO:0007669"/>
    <property type="project" value="TreeGrafter"/>
</dbReference>
<dbReference type="Pfam" id="PF00496">
    <property type="entry name" value="SBP_bac_5"/>
    <property type="match status" value="1"/>
</dbReference>
<proteinExistence type="predicted"/>
<organism evidence="3">
    <name type="scientific">Candidatus Caldatribacterium californiense</name>
    <dbReference type="NCBI Taxonomy" id="1454726"/>
    <lineage>
        <taxon>Bacteria</taxon>
        <taxon>Pseudomonadati</taxon>
        <taxon>Atribacterota</taxon>
        <taxon>Atribacteria</taxon>
        <taxon>Atribacterales</taxon>
        <taxon>Candidatus Caldatribacteriaceae</taxon>
        <taxon>Candidatus Caldatribacterium</taxon>
    </lineage>
</organism>
<dbReference type="Gene3D" id="3.40.190.10">
    <property type="entry name" value="Periplasmic binding protein-like II"/>
    <property type="match status" value="1"/>
</dbReference>
<evidence type="ECO:0000313" key="3">
    <source>
        <dbReference type="EMBL" id="HGI30619.1"/>
    </source>
</evidence>
<reference evidence="3" key="1">
    <citation type="journal article" date="2020" name="mSystems">
        <title>Genome- and Community-Level Interaction Insights into Carbon Utilization and Element Cycling Functions of Hydrothermarchaeota in Hydrothermal Sediment.</title>
        <authorList>
            <person name="Zhou Z."/>
            <person name="Liu Y."/>
            <person name="Xu W."/>
            <person name="Pan J."/>
            <person name="Luo Z.H."/>
            <person name="Li M."/>
        </authorList>
    </citation>
    <scope>NUCLEOTIDE SEQUENCE [LARGE SCALE GENOMIC DNA]</scope>
    <source>
        <strain evidence="3">SpSt-747</strain>
    </source>
</reference>
<protein>
    <submittedName>
        <fullName evidence="3">ABC transporter substrate-binding protein</fullName>
    </submittedName>
</protein>
<accession>A0A7V3YGE1</accession>
<dbReference type="FunFam" id="3.10.105.10:FF:000035">
    <property type="entry name" value="Dipeptide-binding ABC transporter, periplasmic substrate-binding component"/>
    <property type="match status" value="1"/>
</dbReference>
<dbReference type="Gene3D" id="3.10.105.10">
    <property type="entry name" value="Dipeptide-binding Protein, Domain 3"/>
    <property type="match status" value="1"/>
</dbReference>
<dbReference type="GO" id="GO:0043190">
    <property type="term" value="C:ATP-binding cassette (ABC) transporter complex"/>
    <property type="evidence" value="ECO:0007669"/>
    <property type="project" value="InterPro"/>
</dbReference>
<evidence type="ECO:0000256" key="1">
    <source>
        <dbReference type="SAM" id="SignalP"/>
    </source>
</evidence>
<dbReference type="AlphaFoldDB" id="A0A7V3YGE1"/>
<gene>
    <name evidence="3" type="ORF">ENV30_04835</name>
</gene>
<keyword evidence="1" id="KW-0732">Signal</keyword>
<dbReference type="PIRSF" id="PIRSF002741">
    <property type="entry name" value="MppA"/>
    <property type="match status" value="1"/>
</dbReference>
<evidence type="ECO:0000259" key="2">
    <source>
        <dbReference type="Pfam" id="PF00496"/>
    </source>
</evidence>
<dbReference type="PANTHER" id="PTHR30290">
    <property type="entry name" value="PERIPLASMIC BINDING COMPONENT OF ABC TRANSPORTER"/>
    <property type="match status" value="1"/>
</dbReference>
<dbReference type="InterPro" id="IPR000914">
    <property type="entry name" value="SBP_5_dom"/>
</dbReference>
<dbReference type="InterPro" id="IPR039424">
    <property type="entry name" value="SBP_5"/>
</dbReference>
<dbReference type="SUPFAM" id="SSF53850">
    <property type="entry name" value="Periplasmic binding protein-like II"/>
    <property type="match status" value="1"/>
</dbReference>
<feature type="chain" id="PRO_5030925954" evidence="1">
    <location>
        <begin position="24"/>
        <end position="613"/>
    </location>
</feature>
<dbReference type="GO" id="GO:0030288">
    <property type="term" value="C:outer membrane-bounded periplasmic space"/>
    <property type="evidence" value="ECO:0007669"/>
    <property type="project" value="UniProtKB-ARBA"/>
</dbReference>
<feature type="domain" description="Solute-binding protein family 5" evidence="2">
    <location>
        <begin position="73"/>
        <end position="525"/>
    </location>
</feature>
<sequence>MKRFLVVLGCVFFALLGVLPVFAEVKNPDTYIYLSIGEPDTLDPHYAYDTASGEVINFVYENLIAYKGESVTEFVPRLATEVPTVENGLVRDGGKTYVFPIRKGVKFHNGNELTPEDVEYSFERGILFDPYAGPMWMLIEALFGYETLEDFVKDKVGIAWSDMVDEEGNLKSEEYRQKLIDFYTTYIDPAVEVEGDSVVFHLSRPFAPFLSILAQNASWSAILDKETCISLGLWDGQADGWWKYHNWKKEKSPLYEKAIGTGPFKLLEWDRTQQKVTLVRNDEYWGEKPKLAKVIIWGVDEWSTRRSMLEAGDADQVATPLQYLDQVKGLPGVVVKEGSRLTITALHFNWTVAKDSKYLGSGKLDGEGIPPDFFSDVHVRKAFSYAFDYDTFIAQVLKGYGHRVPSVIPRGLIGFSENLPMYPFDLEKAKEEFQKAWNGELWEKGFKLTLLYNTGNEARQTACEMLKENIESLNPKFRIEVQGVQWPTYLDAYRQGQLPAFIIGWLADYPDPHNFIFTYYHSNGVYGTTQGEAFRKFAEENLDALIEKAIEETDPAKRQAMYEEIQKIAYDNALGMPLYQPEEVYVMRSWVKGWMFNPMRPGEVNYDGVWKEE</sequence>
<dbReference type="Gene3D" id="3.90.76.10">
    <property type="entry name" value="Dipeptide-binding Protein, Domain 1"/>
    <property type="match status" value="1"/>
</dbReference>
<dbReference type="PANTHER" id="PTHR30290:SF34">
    <property type="entry name" value="ABC TRANSPORTER, PERIPLASMIC OLIGO-PEPTIDE BINDING PROTEIN, PUTATIVE-RELATED"/>
    <property type="match status" value="1"/>
</dbReference>
<dbReference type="GO" id="GO:1904680">
    <property type="term" value="F:peptide transmembrane transporter activity"/>
    <property type="evidence" value="ECO:0007669"/>
    <property type="project" value="TreeGrafter"/>
</dbReference>
<dbReference type="InterPro" id="IPR030678">
    <property type="entry name" value="Peptide/Ni-bd"/>
</dbReference>
<name>A0A7V3YGE1_9BACT</name>
<dbReference type="EMBL" id="DTFV01000066">
    <property type="protein sequence ID" value="HGI30619.1"/>
    <property type="molecule type" value="Genomic_DNA"/>
</dbReference>